<proteinExistence type="predicted"/>
<evidence type="ECO:0000256" key="1">
    <source>
        <dbReference type="SAM" id="MobiDB-lite"/>
    </source>
</evidence>
<organism evidence="2 3">
    <name type="scientific">Actinomadura rubrobrunea</name>
    <dbReference type="NCBI Taxonomy" id="115335"/>
    <lineage>
        <taxon>Bacteria</taxon>
        <taxon>Bacillati</taxon>
        <taxon>Actinomycetota</taxon>
        <taxon>Actinomycetes</taxon>
        <taxon>Streptosporangiales</taxon>
        <taxon>Thermomonosporaceae</taxon>
        <taxon>Actinomadura</taxon>
    </lineage>
</organism>
<name>A0A9W6UVH5_9ACTN</name>
<feature type="compositionally biased region" description="Low complexity" evidence="1">
    <location>
        <begin position="16"/>
        <end position="25"/>
    </location>
</feature>
<sequence>MRASDVPVRGPRRRGQAAPTGAGAAVRARGVIVRDVAEPPCVRTRRGPIGRIRGRDA</sequence>
<evidence type="ECO:0000313" key="2">
    <source>
        <dbReference type="EMBL" id="GLW65059.1"/>
    </source>
</evidence>
<dbReference type="RefSeq" id="WP_157406606.1">
    <property type="nucleotide sequence ID" value="NZ_BSRZ01000007.1"/>
</dbReference>
<comment type="caution">
    <text evidence="2">The sequence shown here is derived from an EMBL/GenBank/DDBJ whole genome shotgun (WGS) entry which is preliminary data.</text>
</comment>
<accession>A0A9W6UVH5</accession>
<protein>
    <submittedName>
        <fullName evidence="2">Uncharacterized protein</fullName>
    </submittedName>
</protein>
<evidence type="ECO:0000313" key="3">
    <source>
        <dbReference type="Proteomes" id="UP001165124"/>
    </source>
</evidence>
<reference evidence="2" key="1">
    <citation type="submission" date="2023-02" db="EMBL/GenBank/DDBJ databases">
        <title>Actinomadura rubrobrunea NBRC 14622.</title>
        <authorList>
            <person name="Ichikawa N."/>
            <person name="Sato H."/>
            <person name="Tonouchi N."/>
        </authorList>
    </citation>
    <scope>NUCLEOTIDE SEQUENCE</scope>
    <source>
        <strain evidence="2">NBRC 14622</strain>
    </source>
</reference>
<dbReference type="EMBL" id="BSRZ01000007">
    <property type="protein sequence ID" value="GLW65059.1"/>
    <property type="molecule type" value="Genomic_DNA"/>
</dbReference>
<dbReference type="AlphaFoldDB" id="A0A9W6UVH5"/>
<keyword evidence="3" id="KW-1185">Reference proteome</keyword>
<dbReference type="Proteomes" id="UP001165124">
    <property type="component" value="Unassembled WGS sequence"/>
</dbReference>
<gene>
    <name evidence="2" type="ORF">Arub01_33030</name>
</gene>
<feature type="region of interest" description="Disordered" evidence="1">
    <location>
        <begin position="1"/>
        <end position="25"/>
    </location>
</feature>